<dbReference type="RefSeq" id="WP_039368833.1">
    <property type="nucleotide sequence ID" value="NZ_PGEZ01000001.1"/>
</dbReference>
<keyword evidence="3" id="KW-0808">Transferase</keyword>
<gene>
    <name evidence="13" type="ORF">CLV56_0250</name>
</gene>
<dbReference type="PROSITE" id="PS51178">
    <property type="entry name" value="PASTA"/>
    <property type="match status" value="4"/>
</dbReference>
<feature type="domain" description="Protein kinase" evidence="11">
    <location>
        <begin position="18"/>
        <end position="275"/>
    </location>
</feature>
<dbReference type="GO" id="GO:0004674">
    <property type="term" value="F:protein serine/threonine kinase activity"/>
    <property type="evidence" value="ECO:0007669"/>
    <property type="project" value="UniProtKB-KW"/>
</dbReference>
<dbReference type="PANTHER" id="PTHR43289:SF34">
    <property type="entry name" value="SERINE_THREONINE-PROTEIN KINASE YBDM-RELATED"/>
    <property type="match status" value="1"/>
</dbReference>
<proteinExistence type="predicted"/>
<keyword evidence="2" id="KW-0723">Serine/threonine-protein kinase</keyword>
<evidence type="ECO:0000256" key="4">
    <source>
        <dbReference type="ARBA" id="ARBA00022741"/>
    </source>
</evidence>
<dbReference type="CDD" id="cd14014">
    <property type="entry name" value="STKc_PknB_like"/>
    <property type="match status" value="1"/>
</dbReference>
<dbReference type="AlphaFoldDB" id="A0A0B2B2U9"/>
<feature type="compositionally biased region" description="Pro residues" evidence="9">
    <location>
        <begin position="361"/>
        <end position="371"/>
    </location>
</feature>
<evidence type="ECO:0000256" key="1">
    <source>
        <dbReference type="ARBA" id="ARBA00012513"/>
    </source>
</evidence>
<dbReference type="PANTHER" id="PTHR43289">
    <property type="entry name" value="MITOGEN-ACTIVATED PROTEIN KINASE KINASE KINASE 20-RELATED"/>
    <property type="match status" value="1"/>
</dbReference>
<dbReference type="Pfam" id="PF00069">
    <property type="entry name" value="Pkinase"/>
    <property type="match status" value="1"/>
</dbReference>
<keyword evidence="4" id="KW-0547">Nucleotide-binding</keyword>
<dbReference type="SMART" id="SM00220">
    <property type="entry name" value="S_TKc"/>
    <property type="match status" value="1"/>
</dbReference>
<feature type="domain" description="PASTA" evidence="12">
    <location>
        <begin position="495"/>
        <end position="562"/>
    </location>
</feature>
<feature type="compositionally biased region" description="Low complexity" evidence="9">
    <location>
        <begin position="372"/>
        <end position="395"/>
    </location>
</feature>
<evidence type="ECO:0000256" key="2">
    <source>
        <dbReference type="ARBA" id="ARBA00022527"/>
    </source>
</evidence>
<feature type="domain" description="PASTA" evidence="12">
    <location>
        <begin position="563"/>
        <end position="628"/>
    </location>
</feature>
<keyword evidence="10" id="KW-0812">Transmembrane</keyword>
<feature type="transmembrane region" description="Helical" evidence="10">
    <location>
        <begin position="406"/>
        <end position="426"/>
    </location>
</feature>
<dbReference type="Gene3D" id="1.10.510.10">
    <property type="entry name" value="Transferase(Phosphotransferase) domain 1"/>
    <property type="match status" value="1"/>
</dbReference>
<feature type="domain" description="PASTA" evidence="12">
    <location>
        <begin position="431"/>
        <end position="494"/>
    </location>
</feature>
<feature type="region of interest" description="Disordered" evidence="9">
    <location>
        <begin position="357"/>
        <end position="398"/>
    </location>
</feature>
<accession>A0A0B2B2U9</accession>
<organism evidence="13 14">
    <name type="scientific">Mumia flava</name>
    <dbReference type="NCBI Taxonomy" id="1348852"/>
    <lineage>
        <taxon>Bacteria</taxon>
        <taxon>Bacillati</taxon>
        <taxon>Actinomycetota</taxon>
        <taxon>Actinomycetes</taxon>
        <taxon>Propionibacteriales</taxon>
        <taxon>Nocardioidaceae</taxon>
        <taxon>Mumia</taxon>
    </lineage>
</organism>
<keyword evidence="5 13" id="KW-0418">Kinase</keyword>
<comment type="caution">
    <text evidence="13">The sequence shown here is derived from an EMBL/GenBank/DDBJ whole genome shotgun (WGS) entry which is preliminary data.</text>
</comment>
<dbReference type="Gene3D" id="3.30.10.20">
    <property type="match status" value="4"/>
</dbReference>
<dbReference type="CDD" id="cd06577">
    <property type="entry name" value="PASTA_pknB"/>
    <property type="match status" value="4"/>
</dbReference>
<evidence type="ECO:0000313" key="13">
    <source>
        <dbReference type="EMBL" id="PJJ56046.1"/>
    </source>
</evidence>
<reference evidence="13 14" key="1">
    <citation type="submission" date="2017-11" db="EMBL/GenBank/DDBJ databases">
        <title>Genomic Encyclopedia of Archaeal and Bacterial Type Strains, Phase II (KMG-II): From Individual Species to Whole Genera.</title>
        <authorList>
            <person name="Goeker M."/>
        </authorList>
    </citation>
    <scope>NUCLEOTIDE SEQUENCE [LARGE SCALE GENOMIC DNA]</scope>
    <source>
        <strain evidence="13 14">DSM 27763</strain>
    </source>
</reference>
<dbReference type="EC" id="2.7.11.1" evidence="1"/>
<keyword evidence="14" id="KW-1185">Reference proteome</keyword>
<dbReference type="InterPro" id="IPR008271">
    <property type="entry name" value="Ser/Thr_kinase_AS"/>
</dbReference>
<dbReference type="GO" id="GO:0005524">
    <property type="term" value="F:ATP binding"/>
    <property type="evidence" value="ECO:0007669"/>
    <property type="project" value="UniProtKB-KW"/>
</dbReference>
<evidence type="ECO:0000256" key="10">
    <source>
        <dbReference type="SAM" id="Phobius"/>
    </source>
</evidence>
<evidence type="ECO:0000256" key="7">
    <source>
        <dbReference type="ARBA" id="ARBA00047899"/>
    </source>
</evidence>
<keyword evidence="6" id="KW-0067">ATP-binding</keyword>
<dbReference type="GO" id="GO:0045717">
    <property type="term" value="P:negative regulation of fatty acid biosynthetic process"/>
    <property type="evidence" value="ECO:0007669"/>
    <property type="project" value="UniProtKB-ARBA"/>
</dbReference>
<evidence type="ECO:0000256" key="6">
    <source>
        <dbReference type="ARBA" id="ARBA00022840"/>
    </source>
</evidence>
<evidence type="ECO:0000259" key="12">
    <source>
        <dbReference type="PROSITE" id="PS51178"/>
    </source>
</evidence>
<evidence type="ECO:0000259" key="11">
    <source>
        <dbReference type="PROSITE" id="PS50011"/>
    </source>
</evidence>
<evidence type="ECO:0000256" key="3">
    <source>
        <dbReference type="ARBA" id="ARBA00022679"/>
    </source>
</evidence>
<protein>
    <recommendedName>
        <fullName evidence="1">non-specific serine/threonine protein kinase</fullName>
        <ecNumber evidence="1">2.7.11.1</ecNumber>
    </recommendedName>
</protein>
<dbReference type="PROSITE" id="PS50011">
    <property type="entry name" value="PROTEIN_KINASE_DOM"/>
    <property type="match status" value="1"/>
</dbReference>
<dbReference type="InterPro" id="IPR005543">
    <property type="entry name" value="PASTA_dom"/>
</dbReference>
<dbReference type="SUPFAM" id="SSF56112">
    <property type="entry name" value="Protein kinase-like (PK-like)"/>
    <property type="match status" value="1"/>
</dbReference>
<dbReference type="InterPro" id="IPR000719">
    <property type="entry name" value="Prot_kinase_dom"/>
</dbReference>
<comment type="catalytic activity">
    <reaction evidence="7">
        <text>L-threonyl-[protein] + ATP = O-phospho-L-threonyl-[protein] + ADP + H(+)</text>
        <dbReference type="Rhea" id="RHEA:46608"/>
        <dbReference type="Rhea" id="RHEA-COMP:11060"/>
        <dbReference type="Rhea" id="RHEA-COMP:11605"/>
        <dbReference type="ChEBI" id="CHEBI:15378"/>
        <dbReference type="ChEBI" id="CHEBI:30013"/>
        <dbReference type="ChEBI" id="CHEBI:30616"/>
        <dbReference type="ChEBI" id="CHEBI:61977"/>
        <dbReference type="ChEBI" id="CHEBI:456216"/>
        <dbReference type="EC" id="2.7.11.1"/>
    </reaction>
</comment>
<dbReference type="EMBL" id="PGEZ01000001">
    <property type="protein sequence ID" value="PJJ56046.1"/>
    <property type="molecule type" value="Genomic_DNA"/>
</dbReference>
<evidence type="ECO:0000313" key="14">
    <source>
        <dbReference type="Proteomes" id="UP000230842"/>
    </source>
</evidence>
<dbReference type="Pfam" id="PF03793">
    <property type="entry name" value="PASTA"/>
    <property type="match status" value="4"/>
</dbReference>
<dbReference type="SMART" id="SM00740">
    <property type="entry name" value="PASTA"/>
    <property type="match status" value="4"/>
</dbReference>
<keyword evidence="10" id="KW-1133">Transmembrane helix</keyword>
<evidence type="ECO:0000256" key="8">
    <source>
        <dbReference type="ARBA" id="ARBA00048679"/>
    </source>
</evidence>
<dbReference type="Gene3D" id="3.30.200.20">
    <property type="entry name" value="Phosphorylase Kinase, domain 1"/>
    <property type="match status" value="1"/>
</dbReference>
<name>A0A0B2B2U9_9ACTN</name>
<keyword evidence="10" id="KW-0472">Membrane</keyword>
<dbReference type="Proteomes" id="UP000230842">
    <property type="component" value="Unassembled WGS sequence"/>
</dbReference>
<dbReference type="InterPro" id="IPR011009">
    <property type="entry name" value="Kinase-like_dom_sf"/>
</dbReference>
<evidence type="ECO:0000256" key="9">
    <source>
        <dbReference type="SAM" id="MobiDB-lite"/>
    </source>
</evidence>
<dbReference type="NCBIfam" id="NF033483">
    <property type="entry name" value="PknB_PASTA_kin"/>
    <property type="match status" value="1"/>
</dbReference>
<dbReference type="PROSITE" id="PS00108">
    <property type="entry name" value="PROTEIN_KINASE_ST"/>
    <property type="match status" value="1"/>
</dbReference>
<comment type="catalytic activity">
    <reaction evidence="8">
        <text>L-seryl-[protein] + ATP = O-phospho-L-seryl-[protein] + ADP + H(+)</text>
        <dbReference type="Rhea" id="RHEA:17989"/>
        <dbReference type="Rhea" id="RHEA-COMP:9863"/>
        <dbReference type="Rhea" id="RHEA-COMP:11604"/>
        <dbReference type="ChEBI" id="CHEBI:15378"/>
        <dbReference type="ChEBI" id="CHEBI:29999"/>
        <dbReference type="ChEBI" id="CHEBI:30616"/>
        <dbReference type="ChEBI" id="CHEBI:83421"/>
        <dbReference type="ChEBI" id="CHEBI:456216"/>
        <dbReference type="EC" id="2.7.11.1"/>
    </reaction>
</comment>
<dbReference type="FunFam" id="3.30.200.20:FF:000035">
    <property type="entry name" value="Serine/threonine protein kinase Stk1"/>
    <property type="match status" value="1"/>
</dbReference>
<sequence length="693" mass="72618">MTTTSTDRLVGRLLDGRYLLGQVLAHGGMGTVMLATDTRLERTVAVKVMQNDVGGDADFTARLRTEARAAARLSHPNVVAVYDQGDDDGLLYLVMEYVPGRTLRDVVADEAPLPPRRALALIEPLLMALSAAHDARMIHRDVKPENVLISPDGQVKVADFGLARAITARSQATTGVLIGSVSYLAPELVLNEGADARCDVYAVGAVLYELLTGRKPHTGETPIQVAYQHVHADVAPPSQSVAGIPPYVDALVARACARDRDHRSADARVLLHQVRRVRSALEANLPDDPDLTDDLRLHHVAATGTEDPPPVAVATATLAAERAADAGLGALDVTAAAGPGGYEATSATGYEATRAVTAVPSGPPPADPGPPGSSAAGPPRSPADGSGSASPGAATRNERARRRGRALLILAVVLALGAAAFGWWFGVARYDSAPDLVGLSMKEARAAAADQGFAVEMVGSEFSETASKGTVSSSEPAPGDRLLPDSTIELLVSKGKERYPLPDLTGMTEQDAEEALDEVKAVPGTVERRFSTKVDDGLVIRTALDPGTQVRPGTEVDMVVSKGPKPVDVKDYTGKSADKATGKLEKAGLEVEVATEYSEDVEAGDVISQDPPAGRVFEGDTITLTVSDGPEPIEVPGVVGRNVDDARQILEDAGFEVEVEKERIHFGSNLVSRQSPGGGDLAQPGDTILLRIV</sequence>
<evidence type="ECO:0000256" key="5">
    <source>
        <dbReference type="ARBA" id="ARBA00022777"/>
    </source>
</evidence>
<feature type="domain" description="PASTA" evidence="12">
    <location>
        <begin position="629"/>
        <end position="693"/>
    </location>
</feature>
<dbReference type="FunFam" id="1.10.510.10:FF:000021">
    <property type="entry name" value="Serine/threonine protein kinase"/>
    <property type="match status" value="1"/>
</dbReference>